<dbReference type="EMBL" id="RZNX01000008">
    <property type="protein sequence ID" value="RUT29040.1"/>
    <property type="molecule type" value="Genomic_DNA"/>
</dbReference>
<evidence type="ECO:0000256" key="4">
    <source>
        <dbReference type="ARBA" id="ARBA00022692"/>
    </source>
</evidence>
<dbReference type="Pfam" id="PF03773">
    <property type="entry name" value="ArsP_1"/>
    <property type="match status" value="1"/>
</dbReference>
<feature type="transmembrane region" description="Helical" evidence="7">
    <location>
        <begin position="55"/>
        <end position="74"/>
    </location>
</feature>
<accession>A0A3S1D467</accession>
<sequence>MTSLPNLLTNFKALFISIILEALPFMLLGVLFSSILEVFVSEATVRRLIPNNPLLAVLFSCVLGFIFPICECGLTPVVRRLIHKGMPLYTAIVFILAGPIVNPVVFAATYMAFRTEPHLAYYRLLLATVVASAIGLFIWRVVKTDPLRPAPSGVSGQAHAGSLTAVRKLPVRVHSGAVIGQTSRFVLSRVRSPRRSVIRGRISSSLSHAIEEFFEMGKYLLLGGAITALIQCLLSRDSLIALGGGPLSSHIFMMGMAYLLSLCSTSDAFVASSFASAFPAGALLTFMIFGPMLDLKGTIMLLSVFKAKFVLLLAVLIIVTVFIVALIAGQTLPMS</sequence>
<evidence type="ECO:0000256" key="1">
    <source>
        <dbReference type="ARBA" id="ARBA00004651"/>
    </source>
</evidence>
<evidence type="ECO:0000256" key="6">
    <source>
        <dbReference type="ARBA" id="ARBA00023136"/>
    </source>
</evidence>
<dbReference type="AlphaFoldDB" id="A0A3S1D467"/>
<keyword evidence="3" id="KW-1003">Cell membrane</keyword>
<feature type="transmembrane region" description="Helical" evidence="7">
    <location>
        <begin position="268"/>
        <end position="289"/>
    </location>
</feature>
<evidence type="ECO:0000256" key="3">
    <source>
        <dbReference type="ARBA" id="ARBA00022475"/>
    </source>
</evidence>
<keyword evidence="5 7" id="KW-1133">Transmembrane helix</keyword>
<keyword evidence="6 7" id="KW-0472">Membrane</keyword>
<dbReference type="PANTHER" id="PTHR34184">
    <property type="entry name" value="UPF0718 PROTEIN YCGR"/>
    <property type="match status" value="1"/>
</dbReference>
<feature type="transmembrane region" description="Helical" evidence="7">
    <location>
        <begin position="309"/>
        <end position="329"/>
    </location>
</feature>
<proteinExistence type="inferred from homology"/>
<comment type="similarity">
    <text evidence="2">Belongs to the UPF0718 family.</text>
</comment>
<comment type="caution">
    <text evidence="8">The sequence shown here is derived from an EMBL/GenBank/DDBJ whole genome shotgun (WGS) entry which is preliminary data.</text>
</comment>
<feature type="transmembrane region" description="Helical" evidence="7">
    <location>
        <begin position="119"/>
        <end position="139"/>
    </location>
</feature>
<dbReference type="InterPro" id="IPR005524">
    <property type="entry name" value="DUF318"/>
</dbReference>
<protein>
    <submittedName>
        <fullName evidence="8">Permease</fullName>
    </submittedName>
</protein>
<evidence type="ECO:0000256" key="5">
    <source>
        <dbReference type="ARBA" id="ARBA00022989"/>
    </source>
</evidence>
<dbReference type="Proteomes" id="UP000272464">
    <property type="component" value="Unassembled WGS sequence"/>
</dbReference>
<keyword evidence="9" id="KW-1185">Reference proteome</keyword>
<evidence type="ECO:0000256" key="7">
    <source>
        <dbReference type="SAM" id="Phobius"/>
    </source>
</evidence>
<reference evidence="8 9" key="1">
    <citation type="submission" date="2018-12" db="EMBL/GenBank/DDBJ databases">
        <authorList>
            <person name="Sun L."/>
            <person name="Chen Z."/>
        </authorList>
    </citation>
    <scope>NUCLEOTIDE SEQUENCE [LARGE SCALE GENOMIC DNA]</scope>
    <source>
        <strain evidence="8 9">3-5-3</strain>
    </source>
</reference>
<name>A0A3S1D467_9BACL</name>
<dbReference type="GO" id="GO:0005886">
    <property type="term" value="C:plasma membrane"/>
    <property type="evidence" value="ECO:0007669"/>
    <property type="project" value="UniProtKB-SubCell"/>
</dbReference>
<organism evidence="8 9">
    <name type="scientific">Paenibacillus zeisoli</name>
    <dbReference type="NCBI Taxonomy" id="2496267"/>
    <lineage>
        <taxon>Bacteria</taxon>
        <taxon>Bacillati</taxon>
        <taxon>Bacillota</taxon>
        <taxon>Bacilli</taxon>
        <taxon>Bacillales</taxon>
        <taxon>Paenibacillaceae</taxon>
        <taxon>Paenibacillus</taxon>
    </lineage>
</organism>
<feature type="transmembrane region" description="Helical" evidence="7">
    <location>
        <begin position="239"/>
        <end position="262"/>
    </location>
</feature>
<evidence type="ECO:0000256" key="2">
    <source>
        <dbReference type="ARBA" id="ARBA00006386"/>
    </source>
</evidence>
<evidence type="ECO:0000313" key="8">
    <source>
        <dbReference type="EMBL" id="RUT29040.1"/>
    </source>
</evidence>
<dbReference type="PANTHER" id="PTHR34184:SF4">
    <property type="entry name" value="UPF0718 PROTEIN YCGR"/>
    <property type="match status" value="1"/>
</dbReference>
<evidence type="ECO:0000313" key="9">
    <source>
        <dbReference type="Proteomes" id="UP000272464"/>
    </source>
</evidence>
<dbReference type="InterPro" id="IPR052923">
    <property type="entry name" value="UPF0718"/>
</dbReference>
<feature type="transmembrane region" description="Helical" evidence="7">
    <location>
        <begin position="86"/>
        <end position="113"/>
    </location>
</feature>
<keyword evidence="4 7" id="KW-0812">Transmembrane</keyword>
<dbReference type="OrthoDB" id="9810876at2"/>
<gene>
    <name evidence="8" type="ORF">EJP77_16490</name>
</gene>
<feature type="transmembrane region" description="Helical" evidence="7">
    <location>
        <begin position="12"/>
        <end position="35"/>
    </location>
</feature>
<comment type="subcellular location">
    <subcellularLocation>
        <location evidence="1">Cell membrane</location>
        <topology evidence="1">Multi-pass membrane protein</topology>
    </subcellularLocation>
</comment>